<evidence type="ECO:0008006" key="4">
    <source>
        <dbReference type="Google" id="ProtNLM"/>
    </source>
</evidence>
<organism evidence="2 3">
    <name type="scientific">Gymnopus androsaceus JB14</name>
    <dbReference type="NCBI Taxonomy" id="1447944"/>
    <lineage>
        <taxon>Eukaryota</taxon>
        <taxon>Fungi</taxon>
        <taxon>Dikarya</taxon>
        <taxon>Basidiomycota</taxon>
        <taxon>Agaricomycotina</taxon>
        <taxon>Agaricomycetes</taxon>
        <taxon>Agaricomycetidae</taxon>
        <taxon>Agaricales</taxon>
        <taxon>Marasmiineae</taxon>
        <taxon>Omphalotaceae</taxon>
        <taxon>Gymnopus</taxon>
    </lineage>
</organism>
<dbReference type="Proteomes" id="UP000799118">
    <property type="component" value="Unassembled WGS sequence"/>
</dbReference>
<feature type="compositionally biased region" description="Basic and acidic residues" evidence="1">
    <location>
        <begin position="112"/>
        <end position="122"/>
    </location>
</feature>
<name>A0A6A4GHZ8_9AGAR</name>
<accession>A0A6A4GHZ8</accession>
<feature type="region of interest" description="Disordered" evidence="1">
    <location>
        <begin position="100"/>
        <end position="122"/>
    </location>
</feature>
<sequence length="1024" mass="116297">MPTICESCRKSFSDDGYIRHIWTTQKPKCAALDENNTYQPPLELIRNLHDLGRDEASPVVNPERDYFGDYADDEEPDDERPQDFSGRYFGIDEVDLGTMEEGVESNGSGNAKELEENRRVVDVDVDMDAKEFRQSDEDGYASYSDLGDNELEFDAENARCENFWEPSPPPSPSPLSSPSHNPSLSHSPSPIDLLGSDVEARSPSPSTLLADDNPNVDFPVNRRLEAEITLPKQPYIQHYPNLHAGAPTGCQTPEHEQIDWNVARWAKTRGSSLTALTELLSIPGLCEKLGLSYKSANELNSIIDKNIPLTRPPFQVEEVVVQGEAFEVYFWDINACVKALYSEPQFAKYMKYALEKHFTDSFLETRMYHDMHTGGWWWSRQEIFDRERPGATIIPVILSTDKTLVTTFCRKSAYPIYLTIGNIPKEIRRKPSCRVYILIGYLPTSKLKHITNKSSRQRSLANLFDAAMNYIVSPLAASGLDGIHLTGGDGVERRGHPLFAAYCTDYLKQVLVACCKTGTCAECEILREYMGNDTTLHPVRDLLKILLALDKFDDEGPIEFNKACKEAGIKNIYHPFWQDLQYSNVYRSIAPDILHQLYQGVLKHLKEWVINVFGPVEIDARCRRLPPNHHVHLFMKGISSLSHITGQEHNDISRFLLSIIIDIPLPGGLAAPRLIRSVRALIDALYLAQYTVQTDKTLTIYQNALEQFHADKQIFVDLGVCKDFCLPKLHFLNHYVEKCKFIGTYDNTNTEYTEQLHIDLAKDAYRATNHKDEYPQMTLWLERKEKVMRHASYLDWVHNGKPKIAPVDWIPPALSYQRTLHMSKHPTIRSVDLPTADRRYNVPFFNAALAHFIVQLHNPALSGALLDIDTDFRFKIGVYHLIKYTCIDPVTLACRTVDSIHIQPSSRDRRNQPVPGRFDAALVRVRNDTNEPVKAFRVGQVRLVFSLPLVIMSNLCKDVPFSKWPKHLAYIEWFSAFSKPGANHLLYKITWSVSPEGGNLASVVDLTQVKRSVALTPCFGKVAD</sequence>
<feature type="region of interest" description="Disordered" evidence="1">
    <location>
        <begin position="55"/>
        <end position="84"/>
    </location>
</feature>
<dbReference type="OrthoDB" id="3232941at2759"/>
<dbReference type="AlphaFoldDB" id="A0A6A4GHZ8"/>
<dbReference type="EMBL" id="ML770028">
    <property type="protein sequence ID" value="KAE9385108.1"/>
    <property type="molecule type" value="Genomic_DNA"/>
</dbReference>
<keyword evidence="3" id="KW-1185">Reference proteome</keyword>
<evidence type="ECO:0000313" key="2">
    <source>
        <dbReference type="EMBL" id="KAE9385108.1"/>
    </source>
</evidence>
<feature type="compositionally biased region" description="Pro residues" evidence="1">
    <location>
        <begin position="166"/>
        <end position="175"/>
    </location>
</feature>
<feature type="compositionally biased region" description="Basic and acidic residues" evidence="1">
    <location>
        <begin position="55"/>
        <end position="67"/>
    </location>
</feature>
<feature type="compositionally biased region" description="Low complexity" evidence="1">
    <location>
        <begin position="176"/>
        <end position="190"/>
    </location>
</feature>
<protein>
    <recommendedName>
        <fullName evidence="4">C2H2-type domain-containing protein</fullName>
    </recommendedName>
</protein>
<evidence type="ECO:0000256" key="1">
    <source>
        <dbReference type="SAM" id="MobiDB-lite"/>
    </source>
</evidence>
<dbReference type="Pfam" id="PF18759">
    <property type="entry name" value="Plavaka"/>
    <property type="match status" value="1"/>
</dbReference>
<feature type="region of interest" description="Disordered" evidence="1">
    <location>
        <begin position="161"/>
        <end position="216"/>
    </location>
</feature>
<dbReference type="InterPro" id="IPR041078">
    <property type="entry name" value="Plavaka"/>
</dbReference>
<feature type="compositionally biased region" description="Acidic residues" evidence="1">
    <location>
        <begin position="70"/>
        <end position="80"/>
    </location>
</feature>
<evidence type="ECO:0000313" key="3">
    <source>
        <dbReference type="Proteomes" id="UP000799118"/>
    </source>
</evidence>
<reference evidence="2" key="1">
    <citation type="journal article" date="2019" name="Environ. Microbiol.">
        <title>Fungal ecological strategies reflected in gene transcription - a case study of two litter decomposers.</title>
        <authorList>
            <person name="Barbi F."/>
            <person name="Kohler A."/>
            <person name="Barry K."/>
            <person name="Baskaran P."/>
            <person name="Daum C."/>
            <person name="Fauchery L."/>
            <person name="Ihrmark K."/>
            <person name="Kuo A."/>
            <person name="LaButti K."/>
            <person name="Lipzen A."/>
            <person name="Morin E."/>
            <person name="Grigoriev I.V."/>
            <person name="Henrissat B."/>
            <person name="Lindahl B."/>
            <person name="Martin F."/>
        </authorList>
    </citation>
    <scope>NUCLEOTIDE SEQUENCE</scope>
    <source>
        <strain evidence="2">JB14</strain>
    </source>
</reference>
<proteinExistence type="predicted"/>
<gene>
    <name evidence="2" type="ORF">BT96DRAFT_1007353</name>
</gene>